<evidence type="ECO:0000313" key="4">
    <source>
        <dbReference type="Proteomes" id="UP000256941"/>
    </source>
</evidence>
<dbReference type="PANTHER" id="PTHR34406">
    <property type="entry name" value="PROTEIN YCEI"/>
    <property type="match status" value="1"/>
</dbReference>
<dbReference type="InterPro" id="IPR007372">
    <property type="entry name" value="Lipid/polyisoprenoid-bd_YceI"/>
</dbReference>
<protein>
    <submittedName>
        <fullName evidence="3">Polyisoprenoid-binding protein YceI</fullName>
    </submittedName>
</protein>
<dbReference type="SMART" id="SM00867">
    <property type="entry name" value="YceI"/>
    <property type="match status" value="1"/>
</dbReference>
<sequence>MIRASLIALALWAAPAAAQEVTPDSIPRGQQDYHAAAAGAYRLDPAHSAVQARVPHMGFSVSVFRFGAVSGRLDWNPDDPAQSRLEAEVEIASIMTPVAGFAEILTGPDYLDGAANPTARFTADSFAAESPTEGKVSGQLTLLGQTRPATFDVTLIGAGKGYTGDESGNPIIRDLIGIHARTQIDPQAHGMNEFFTDPITIEIDAEFARQE</sequence>
<accession>A0A3D9XH78</accession>
<dbReference type="RefSeq" id="WP_116222032.1">
    <property type="nucleotide sequence ID" value="NZ_CP038197.1"/>
</dbReference>
<evidence type="ECO:0000259" key="2">
    <source>
        <dbReference type="SMART" id="SM00867"/>
    </source>
</evidence>
<comment type="caution">
    <text evidence="3">The sequence shown here is derived from an EMBL/GenBank/DDBJ whole genome shotgun (WGS) entry which is preliminary data.</text>
</comment>
<proteinExistence type="predicted"/>
<gene>
    <name evidence="3" type="ORF">BDD41_2595</name>
</gene>
<evidence type="ECO:0000313" key="3">
    <source>
        <dbReference type="EMBL" id="REF69877.1"/>
    </source>
</evidence>
<dbReference type="SUPFAM" id="SSF101874">
    <property type="entry name" value="YceI-like"/>
    <property type="match status" value="1"/>
</dbReference>
<dbReference type="Proteomes" id="UP000256941">
    <property type="component" value="Unassembled WGS sequence"/>
</dbReference>
<keyword evidence="1" id="KW-0732">Signal</keyword>
<dbReference type="AlphaFoldDB" id="A0A3D9XH78"/>
<name>A0A3D9XH78_PARVE</name>
<feature type="chain" id="PRO_5017718454" evidence="1">
    <location>
        <begin position="19"/>
        <end position="211"/>
    </location>
</feature>
<dbReference type="EMBL" id="QTUJ01000002">
    <property type="protein sequence ID" value="REF69877.1"/>
    <property type="molecule type" value="Genomic_DNA"/>
</dbReference>
<dbReference type="Pfam" id="PF04264">
    <property type="entry name" value="YceI"/>
    <property type="match status" value="1"/>
</dbReference>
<reference evidence="3 4" key="1">
    <citation type="submission" date="2018-08" db="EMBL/GenBank/DDBJ databases">
        <title>Genomic Encyclopedia of Archaeal and Bacterial Type Strains, Phase II (KMG-II): from individual species to whole genera.</title>
        <authorList>
            <person name="Goeker M."/>
        </authorList>
    </citation>
    <scope>NUCLEOTIDE SEQUENCE [LARGE SCALE GENOMIC DNA]</scope>
    <source>
        <strain evidence="3 4">DSM 17099</strain>
    </source>
</reference>
<dbReference type="Gene3D" id="2.40.128.110">
    <property type="entry name" value="Lipid/polyisoprenoid-binding, YceI-like"/>
    <property type="match status" value="1"/>
</dbReference>
<organism evidence="3 4">
    <name type="scientific">Paracoccus versutus</name>
    <name type="common">Thiobacillus versutus</name>
    <dbReference type="NCBI Taxonomy" id="34007"/>
    <lineage>
        <taxon>Bacteria</taxon>
        <taxon>Pseudomonadati</taxon>
        <taxon>Pseudomonadota</taxon>
        <taxon>Alphaproteobacteria</taxon>
        <taxon>Rhodobacterales</taxon>
        <taxon>Paracoccaceae</taxon>
        <taxon>Paracoccus</taxon>
    </lineage>
</organism>
<evidence type="ECO:0000256" key="1">
    <source>
        <dbReference type="SAM" id="SignalP"/>
    </source>
</evidence>
<dbReference type="InterPro" id="IPR036761">
    <property type="entry name" value="TTHA0802/YceI-like_sf"/>
</dbReference>
<dbReference type="PANTHER" id="PTHR34406:SF1">
    <property type="entry name" value="PROTEIN YCEI"/>
    <property type="match status" value="1"/>
</dbReference>
<feature type="signal peptide" evidence="1">
    <location>
        <begin position="1"/>
        <end position="18"/>
    </location>
</feature>
<feature type="domain" description="Lipid/polyisoprenoid-binding YceI-like" evidence="2">
    <location>
        <begin position="40"/>
        <end position="208"/>
    </location>
</feature>